<keyword evidence="3 5" id="KW-0285">Flavoprotein</keyword>
<feature type="domain" description="Glucose-methanol-choline oxidoreductase N-terminal" evidence="6">
    <location>
        <begin position="83"/>
        <end position="106"/>
    </location>
</feature>
<dbReference type="PROSITE" id="PS00624">
    <property type="entry name" value="GMC_OXRED_2"/>
    <property type="match status" value="1"/>
</dbReference>
<accession>A0ABM8TV75</accession>
<dbReference type="PANTHER" id="PTHR11552:SF147">
    <property type="entry name" value="CHOLINE DEHYDROGENASE, MITOCHONDRIAL"/>
    <property type="match status" value="1"/>
</dbReference>
<name>A0ABM8TV75_9BURK</name>
<dbReference type="RefSeq" id="WP_211958316.1">
    <property type="nucleotide sequence ID" value="NZ_CAJPVI010000084.1"/>
</dbReference>
<evidence type="ECO:0000259" key="7">
    <source>
        <dbReference type="PROSITE" id="PS00624"/>
    </source>
</evidence>
<dbReference type="PIRSF" id="PIRSF000137">
    <property type="entry name" value="Alcohol_oxidase"/>
    <property type="match status" value="1"/>
</dbReference>
<dbReference type="InterPro" id="IPR000172">
    <property type="entry name" value="GMC_OxRdtase_N"/>
</dbReference>
<organism evidence="8 9">
    <name type="scientific">Cupriavidus numazuensis</name>
    <dbReference type="NCBI Taxonomy" id="221992"/>
    <lineage>
        <taxon>Bacteria</taxon>
        <taxon>Pseudomonadati</taxon>
        <taxon>Pseudomonadota</taxon>
        <taxon>Betaproteobacteria</taxon>
        <taxon>Burkholderiales</taxon>
        <taxon>Burkholderiaceae</taxon>
        <taxon>Cupriavidus</taxon>
    </lineage>
</organism>
<dbReference type="EMBL" id="CAJPVI010000084">
    <property type="protein sequence ID" value="CAG2160552.1"/>
    <property type="molecule type" value="Genomic_DNA"/>
</dbReference>
<dbReference type="Gene3D" id="3.30.410.40">
    <property type="match status" value="1"/>
</dbReference>
<evidence type="ECO:0000256" key="2">
    <source>
        <dbReference type="ARBA" id="ARBA00010790"/>
    </source>
</evidence>
<gene>
    <name evidence="8" type="primary">alkJ_12</name>
    <name evidence="8" type="ORF">LMG26411_07571</name>
</gene>
<dbReference type="Pfam" id="PF00732">
    <property type="entry name" value="GMC_oxred_N"/>
    <property type="match status" value="1"/>
</dbReference>
<dbReference type="GO" id="GO:0016491">
    <property type="term" value="F:oxidoreductase activity"/>
    <property type="evidence" value="ECO:0007669"/>
    <property type="project" value="UniProtKB-KW"/>
</dbReference>
<proteinExistence type="inferred from homology"/>
<dbReference type="SUPFAM" id="SSF51905">
    <property type="entry name" value="FAD/NAD(P)-binding domain"/>
    <property type="match status" value="1"/>
</dbReference>
<dbReference type="InterPro" id="IPR036188">
    <property type="entry name" value="FAD/NAD-bd_sf"/>
</dbReference>
<comment type="similarity">
    <text evidence="2 5">Belongs to the GMC oxidoreductase family.</text>
</comment>
<keyword evidence="8" id="KW-0560">Oxidoreductase</keyword>
<dbReference type="Proteomes" id="UP000672657">
    <property type="component" value="Unassembled WGS sequence"/>
</dbReference>
<dbReference type="SUPFAM" id="SSF54373">
    <property type="entry name" value="FAD-linked reductases, C-terminal domain"/>
    <property type="match status" value="1"/>
</dbReference>
<evidence type="ECO:0000256" key="3">
    <source>
        <dbReference type="ARBA" id="ARBA00022630"/>
    </source>
</evidence>
<sequence length="552" mass="59142">MQHEYDYLVIGGGSAGCAVAGRLAQYSSARIALVEAGPTDQSAVVTTPLGVALTARKPGTYNYGFRTPEQSTLDGRQVRIPRGRGLGGSSSINAMVYIRGNAGDYDRWADLGCQGWSWAEVLPYFKRSECNERLAGGADDAWHGAHGPLSVVDHRSPGPFSRYFIEAGLSAGHVFNADFNGTAQDGVGYYQVTQRNGERWNAARAYLRQQGAPGEDRPWPNLDVLTGAQVERILFENGRATGVLVRRGETQEVLSARCEVILSAGAIGSPQLLMASGIGPSEHLRDVGVPLALDAPGVGQNLQEHPDVLLTQLGVGSTDLLGVSLRGGVRMLGELSRYRRHRTGMFASNVAEAGGFFRSRPGLADPDLQVHFINAAITAPMKPGHGYSAHVCLLRPHSRGALRLRSPNVGDAPDIDLNMLSDPRDMDTMVAGVRLLRRILDQPPLARFGGRSVDPWLRAEQVNGSDDEAIRALIRSRAETAFHPVGTCRMGSDDGAVVDPQLRVRGIEGLRVVDASVMPTLISGNTNAPSMMIGEKAADMILGRQPLAAAPH</sequence>
<reference evidence="8 9" key="1">
    <citation type="submission" date="2021-03" db="EMBL/GenBank/DDBJ databases">
        <authorList>
            <person name="Peeters C."/>
        </authorList>
    </citation>
    <scope>NUCLEOTIDE SEQUENCE [LARGE SCALE GENOMIC DNA]</scope>
    <source>
        <strain evidence="8 9">LMG 26411</strain>
    </source>
</reference>
<dbReference type="PANTHER" id="PTHR11552">
    <property type="entry name" value="GLUCOSE-METHANOL-CHOLINE GMC OXIDOREDUCTASE"/>
    <property type="match status" value="1"/>
</dbReference>
<protein>
    <submittedName>
        <fullName evidence="8">Alcohol dehydrogenase [acceptor]</fullName>
        <ecNumber evidence="8">1.1.99.-</ecNumber>
    </submittedName>
</protein>
<comment type="caution">
    <text evidence="8">The sequence shown here is derived from an EMBL/GenBank/DDBJ whole genome shotgun (WGS) entry which is preliminary data.</text>
</comment>
<keyword evidence="4 5" id="KW-0274">FAD</keyword>
<evidence type="ECO:0000313" key="8">
    <source>
        <dbReference type="EMBL" id="CAG2160552.1"/>
    </source>
</evidence>
<keyword evidence="9" id="KW-1185">Reference proteome</keyword>
<evidence type="ECO:0000256" key="4">
    <source>
        <dbReference type="ARBA" id="ARBA00022827"/>
    </source>
</evidence>
<dbReference type="Gene3D" id="3.50.50.60">
    <property type="entry name" value="FAD/NAD(P)-binding domain"/>
    <property type="match status" value="1"/>
</dbReference>
<dbReference type="PROSITE" id="PS00623">
    <property type="entry name" value="GMC_OXRED_1"/>
    <property type="match status" value="1"/>
</dbReference>
<evidence type="ECO:0000256" key="1">
    <source>
        <dbReference type="ARBA" id="ARBA00001974"/>
    </source>
</evidence>
<dbReference type="Pfam" id="PF05199">
    <property type="entry name" value="GMC_oxred_C"/>
    <property type="match status" value="1"/>
</dbReference>
<comment type="cofactor">
    <cofactor evidence="1">
        <name>FAD</name>
        <dbReference type="ChEBI" id="CHEBI:57692"/>
    </cofactor>
</comment>
<dbReference type="InterPro" id="IPR012132">
    <property type="entry name" value="GMC_OxRdtase"/>
</dbReference>
<evidence type="ECO:0000259" key="6">
    <source>
        <dbReference type="PROSITE" id="PS00623"/>
    </source>
</evidence>
<evidence type="ECO:0000256" key="5">
    <source>
        <dbReference type="RuleBase" id="RU003968"/>
    </source>
</evidence>
<dbReference type="InterPro" id="IPR007867">
    <property type="entry name" value="GMC_OxRtase_C"/>
</dbReference>
<dbReference type="EC" id="1.1.99.-" evidence="8"/>
<feature type="domain" description="Glucose-methanol-choline oxidoreductase N-terminal" evidence="7">
    <location>
        <begin position="265"/>
        <end position="279"/>
    </location>
</feature>
<evidence type="ECO:0000313" key="9">
    <source>
        <dbReference type="Proteomes" id="UP000672657"/>
    </source>
</evidence>